<comment type="similarity">
    <text evidence="1">Belongs to the SsuE family.</text>
</comment>
<dbReference type="InterPro" id="IPR029039">
    <property type="entry name" value="Flavoprotein-like_sf"/>
</dbReference>
<comment type="caution">
    <text evidence="7">The sequence shown here is derived from an EMBL/GenBank/DDBJ whole genome shotgun (WGS) entry which is preliminary data.</text>
</comment>
<dbReference type="OrthoDB" id="1643408at2"/>
<keyword evidence="4 7" id="KW-0560">Oxidoreductase</keyword>
<dbReference type="RefSeq" id="WP_065308791.1">
    <property type="nucleotide sequence ID" value="NZ_LOCQ01000057.1"/>
</dbReference>
<sequence>MSILLLGGSPQIPSSSSRLLRHIGDQLALHGHSCSKLDVRDLPARALLQLDYSDADIAGAVRAVAEAHAIVIATPIYKASYTGLLKAFLDLLPQDGLAGKLVLPLATGGGHAHTLALDYALRPVLHALGAKQVFTSIYANAQQLDWHEERGLTLDAAIELRVQAGIADVSAGLFILQGARRPAAVNDHTVAPPSRSLQEQPCTASLQTA</sequence>
<dbReference type="STRING" id="1747903.ASR47_1006149"/>
<dbReference type="EC" id="1.5.1.38" evidence="7"/>
<evidence type="ECO:0000256" key="2">
    <source>
        <dbReference type="ARBA" id="ARBA00022630"/>
    </source>
</evidence>
<evidence type="ECO:0000256" key="3">
    <source>
        <dbReference type="ARBA" id="ARBA00022643"/>
    </source>
</evidence>
<name>A0A1A7C0M2_9BURK</name>
<evidence type="ECO:0000313" key="8">
    <source>
        <dbReference type="Proteomes" id="UP000092713"/>
    </source>
</evidence>
<evidence type="ECO:0000256" key="4">
    <source>
        <dbReference type="ARBA" id="ARBA00023002"/>
    </source>
</evidence>
<dbReference type="InterPro" id="IPR005025">
    <property type="entry name" value="FMN_Rdtase-like_dom"/>
</dbReference>
<protein>
    <submittedName>
        <fullName evidence="7">FMN reductase</fullName>
        <ecNumber evidence="7">1.5.1.38</ecNumber>
    </submittedName>
</protein>
<dbReference type="PANTHER" id="PTHR43408:SF1">
    <property type="entry name" value="FMN REDUCTASE (NADPH)"/>
    <property type="match status" value="1"/>
</dbReference>
<keyword evidence="3" id="KW-0288">FMN</keyword>
<dbReference type="Pfam" id="PF03358">
    <property type="entry name" value="FMN_red"/>
    <property type="match status" value="1"/>
</dbReference>
<dbReference type="Gene3D" id="3.40.50.360">
    <property type="match status" value="1"/>
</dbReference>
<organism evidence="7 8">
    <name type="scientific">Janthinobacterium psychrotolerans</name>
    <dbReference type="NCBI Taxonomy" id="1747903"/>
    <lineage>
        <taxon>Bacteria</taxon>
        <taxon>Pseudomonadati</taxon>
        <taxon>Pseudomonadota</taxon>
        <taxon>Betaproteobacteria</taxon>
        <taxon>Burkholderiales</taxon>
        <taxon>Oxalobacteraceae</taxon>
        <taxon>Janthinobacterium</taxon>
    </lineage>
</organism>
<dbReference type="AlphaFoldDB" id="A0A1A7C0M2"/>
<feature type="region of interest" description="Disordered" evidence="5">
    <location>
        <begin position="186"/>
        <end position="209"/>
    </location>
</feature>
<evidence type="ECO:0000259" key="6">
    <source>
        <dbReference type="Pfam" id="PF03358"/>
    </source>
</evidence>
<dbReference type="SUPFAM" id="SSF52218">
    <property type="entry name" value="Flavoproteins"/>
    <property type="match status" value="1"/>
</dbReference>
<evidence type="ECO:0000313" key="7">
    <source>
        <dbReference type="EMBL" id="OBV38549.1"/>
    </source>
</evidence>
<evidence type="ECO:0000256" key="5">
    <source>
        <dbReference type="SAM" id="MobiDB-lite"/>
    </source>
</evidence>
<evidence type="ECO:0000256" key="1">
    <source>
        <dbReference type="ARBA" id="ARBA00005990"/>
    </source>
</evidence>
<dbReference type="PANTHER" id="PTHR43408">
    <property type="entry name" value="FMN REDUCTASE (NADPH)"/>
    <property type="match status" value="1"/>
</dbReference>
<dbReference type="InterPro" id="IPR051814">
    <property type="entry name" value="NAD(P)H-dep_FMN_reductase"/>
</dbReference>
<dbReference type="InterPro" id="IPR020048">
    <property type="entry name" value="NADPH-dep_FMN_reduc_SsuE"/>
</dbReference>
<feature type="compositionally biased region" description="Polar residues" evidence="5">
    <location>
        <begin position="195"/>
        <end position="209"/>
    </location>
</feature>
<dbReference type="PATRIC" id="fig|1747903.4.peg.2101"/>
<dbReference type="GO" id="GO:0046306">
    <property type="term" value="P:alkanesulfonate catabolic process"/>
    <property type="evidence" value="ECO:0007669"/>
    <property type="project" value="InterPro"/>
</dbReference>
<gene>
    <name evidence="7" type="ORF">ASR47_1006149</name>
</gene>
<dbReference type="EMBL" id="LOCQ01000057">
    <property type="protein sequence ID" value="OBV38549.1"/>
    <property type="molecule type" value="Genomic_DNA"/>
</dbReference>
<feature type="domain" description="NADPH-dependent FMN reductase-like" evidence="6">
    <location>
        <begin position="1"/>
        <end position="140"/>
    </location>
</feature>
<keyword evidence="8" id="KW-1185">Reference proteome</keyword>
<keyword evidence="2" id="KW-0285">Flavoprotein</keyword>
<proteinExistence type="inferred from homology"/>
<dbReference type="GO" id="GO:0052873">
    <property type="term" value="F:FMN reductase (NADPH) activity"/>
    <property type="evidence" value="ECO:0007669"/>
    <property type="project" value="UniProtKB-EC"/>
</dbReference>
<reference evidence="7 8" key="1">
    <citation type="submission" date="2016-04" db="EMBL/GenBank/DDBJ databases">
        <title>Draft genome sequence of Janthinobacterium psychrotolerans sp. nov., isolated from freshwater sediments in Denmark.</title>
        <authorList>
            <person name="Gong X."/>
            <person name="Skrivergaard S."/>
            <person name="Korsgaard B.S."/>
            <person name="Schreiber L."/>
            <person name="Marshall I.P."/>
            <person name="Finster K."/>
            <person name="Schramm A."/>
        </authorList>
    </citation>
    <scope>NUCLEOTIDE SEQUENCE [LARGE SCALE GENOMIC DNA]</scope>
    <source>
        <strain evidence="7 8">S3-2</strain>
    </source>
</reference>
<dbReference type="NCBIfam" id="TIGR03567">
    <property type="entry name" value="FMN_reduc_SsuE"/>
    <property type="match status" value="1"/>
</dbReference>
<dbReference type="Proteomes" id="UP000092713">
    <property type="component" value="Unassembled WGS sequence"/>
</dbReference>
<accession>A0A1A7C0M2</accession>